<dbReference type="EMBL" id="JAGFNK010000106">
    <property type="protein sequence ID" value="KAI9507955.1"/>
    <property type="molecule type" value="Genomic_DNA"/>
</dbReference>
<evidence type="ECO:0000313" key="1">
    <source>
        <dbReference type="EMBL" id="KAI9507955.1"/>
    </source>
</evidence>
<name>A0ACC0U8T3_9AGAM</name>
<accession>A0ACC0U8T3</accession>
<organism evidence="1 2">
    <name type="scientific">Russula earlei</name>
    <dbReference type="NCBI Taxonomy" id="71964"/>
    <lineage>
        <taxon>Eukaryota</taxon>
        <taxon>Fungi</taxon>
        <taxon>Dikarya</taxon>
        <taxon>Basidiomycota</taxon>
        <taxon>Agaricomycotina</taxon>
        <taxon>Agaricomycetes</taxon>
        <taxon>Russulales</taxon>
        <taxon>Russulaceae</taxon>
        <taxon>Russula</taxon>
    </lineage>
</organism>
<dbReference type="Proteomes" id="UP001207468">
    <property type="component" value="Unassembled WGS sequence"/>
</dbReference>
<protein>
    <submittedName>
        <fullName evidence="1">WD40-repeat-containing domain protein</fullName>
    </submittedName>
</protein>
<feature type="non-terminal residue" evidence="1">
    <location>
        <position position="1"/>
    </location>
</feature>
<comment type="caution">
    <text evidence="1">The sequence shown here is derived from an EMBL/GenBank/DDBJ whole genome shotgun (WGS) entry which is preliminary data.</text>
</comment>
<gene>
    <name evidence="1" type="ORF">F5148DRAFT_980624</name>
</gene>
<proteinExistence type="predicted"/>
<keyword evidence="2" id="KW-1185">Reference proteome</keyword>
<reference evidence="1" key="1">
    <citation type="submission" date="2021-03" db="EMBL/GenBank/DDBJ databases">
        <title>Evolutionary priming and transition to the ectomycorrhizal habit in an iconic lineage of mushroom-forming fungi: is preadaptation a requirement?</title>
        <authorList>
            <consortium name="DOE Joint Genome Institute"/>
            <person name="Looney B.P."/>
            <person name="Miyauchi S."/>
            <person name="Morin E."/>
            <person name="Drula E."/>
            <person name="Courty P.E."/>
            <person name="Chicoki N."/>
            <person name="Fauchery L."/>
            <person name="Kohler A."/>
            <person name="Kuo A."/>
            <person name="LaButti K."/>
            <person name="Pangilinan J."/>
            <person name="Lipzen A."/>
            <person name="Riley R."/>
            <person name="Andreopoulos W."/>
            <person name="He G."/>
            <person name="Johnson J."/>
            <person name="Barry K.W."/>
            <person name="Grigoriev I.V."/>
            <person name="Nagy L."/>
            <person name="Hibbett D."/>
            <person name="Henrissat B."/>
            <person name="Matheny P.B."/>
            <person name="Labbe J."/>
            <person name="Martin A.F."/>
        </authorList>
    </citation>
    <scope>NUCLEOTIDE SEQUENCE</scope>
    <source>
        <strain evidence="1">BPL698</strain>
    </source>
</reference>
<evidence type="ECO:0000313" key="2">
    <source>
        <dbReference type="Proteomes" id="UP001207468"/>
    </source>
</evidence>
<sequence>CLASTRRDLLSDIIDWFNDTNEPNVLWLSGAPGSGKTSIAWSLIAELEKQQRSAGEFFFRPSQHSPQQLWRTMAFKMAEFHPAIEREVYKALRTEESLDLSDVTLIFEKLVAGPLQTLDVLLSKRGPILLIDGLEHCGRDFSDWRRVLDTLPLWLSLPRHCKLIITSRHQHDIVKVFENKDIKRIELLTGADADYNTDVDIHTYFDHRFAEMKRHDNSIPKDWPRDDAISKLVEHAKGFFKWAALVVDDIQMAQRDRDRQLTTIVERGTTIALDDFDPYLEEIFQTEFKSDPSDTLLAALATIALSKQPLTMADLEHFVQSQNRLPSFAEESLYDICHQLLPIVSIDGESGAIKFRHKAYHDYLISLKRCTLYNFLIDPGKVHREMTISSLKIMQQGLEFNTCGLKSSYQMNYQVENKIEEHIPSHLAYSCQFWADHLRDIGAMEKRDTELVSLLKNFLNFQLLYWLEVLSLLSQSNLASKSLLVAAEWLEATDKDLSLLAADASRFSVTFADVISESAPHIYLSALPFAPSSSLVSKRYRDQFPRTIKVLREEGTKWPPLQFSIPTNGYVSSISIHPDGKRVAAAMSSGIAMVFSMAMGETLFSLSGHSSSTIRTIAYGPNGKRIATDAPLRMCLRIFNAENGSLIFGPFELHSDWIRSIAWSPDGQRERNRTVRIYDASTGEASGDAWSTGQTGYILALSISPDYRILAAGSDDCSIVLYNMESRTMINQAIRGHSGVSASLAFSKDGRVLASGSDDCTVRLWNVKTAQKICDPLYGHTSSVNSIRFSPDMKQLVTGGLHSTQGQTCTGRFRAATALKHDGTILASDGSVITGWSVHTGRVENVHLEDNSENLANVRSVSISPNGRFLATAANRTVIIWQVENGIMMWGPLEGHEDDICALNFSVDSKMVVSGSDDHKIWIWSAETGRSICGPMEGHSDSVRGVCFSPDGKQIASGSYDTTAIIWSVESGEKVHEPLTYHAGSINAVSYSPNGLYLATASNDYTVAICDVATGGQNVSRRLTEHGGEVNVLSWSPDSEKIISGASDNIIRVFEVETSILLCVPLTGHTNEVTALSFRSHQHSKEQQIVSCSLDGTVRVWELRIKSFVQTQRFSEGHEDWVHAIAFSPLDDSIASGGDEGRLIVMDAVAGTEKFSKNAHKDWIRCVTYSPDGKRIATCSMDGVICVWDAESGERLLEPIQGHTEAVLSIGFSPDGKFLVSGSKDKTVRTWDTLPMLDNVFDLNPPAYHGHTGAVNAVAYADGGKLIVSGSATAEIAVLDVLNGRVGETSKRQFSAHGGAILSICVFGKKIFSSSEDKTIRVWELHTGHGLSSILHGHTGPVNAIALTPDGKRIISASDDGSLRIFHSDNGEACTMPFDTSNRIFSVAVSHDGRLVACSGADKSVIVWRANMAGRAVWPDDFIRKVHTFESCLVDEGGVLANFTLRSDGWLHGWTDVPICWIPSIYRAGLWTPQTVGILGASETILDLRSLVHGTQWEQCRA</sequence>